<comment type="caution">
    <text evidence="2">The sequence shown here is derived from an EMBL/GenBank/DDBJ whole genome shotgun (WGS) entry which is preliminary data.</text>
</comment>
<accession>A0AAW0GZW6</accession>
<gene>
    <name evidence="2" type="ORF">QCA50_000574</name>
</gene>
<dbReference type="EMBL" id="JASBNA010000001">
    <property type="protein sequence ID" value="KAK7695935.1"/>
    <property type="molecule type" value="Genomic_DNA"/>
</dbReference>
<evidence type="ECO:0000313" key="2">
    <source>
        <dbReference type="EMBL" id="KAK7695935.1"/>
    </source>
</evidence>
<proteinExistence type="predicted"/>
<reference evidence="2 3" key="1">
    <citation type="submission" date="2022-09" db="EMBL/GenBank/DDBJ databases">
        <authorList>
            <person name="Palmer J.M."/>
        </authorList>
    </citation>
    <scope>NUCLEOTIDE SEQUENCE [LARGE SCALE GENOMIC DNA]</scope>
    <source>
        <strain evidence="2 3">DSM 7382</strain>
    </source>
</reference>
<keyword evidence="3" id="KW-1185">Reference proteome</keyword>
<dbReference type="AlphaFoldDB" id="A0AAW0GZW6"/>
<feature type="region of interest" description="Disordered" evidence="1">
    <location>
        <begin position="101"/>
        <end position="169"/>
    </location>
</feature>
<feature type="compositionally biased region" description="Basic residues" evidence="1">
    <location>
        <begin position="33"/>
        <end position="42"/>
    </location>
</feature>
<organism evidence="2 3">
    <name type="scientific">Cerrena zonata</name>
    <dbReference type="NCBI Taxonomy" id="2478898"/>
    <lineage>
        <taxon>Eukaryota</taxon>
        <taxon>Fungi</taxon>
        <taxon>Dikarya</taxon>
        <taxon>Basidiomycota</taxon>
        <taxon>Agaricomycotina</taxon>
        <taxon>Agaricomycetes</taxon>
        <taxon>Polyporales</taxon>
        <taxon>Cerrenaceae</taxon>
        <taxon>Cerrena</taxon>
    </lineage>
</organism>
<evidence type="ECO:0000256" key="1">
    <source>
        <dbReference type="SAM" id="MobiDB-lite"/>
    </source>
</evidence>
<protein>
    <submittedName>
        <fullName evidence="2">Uncharacterized protein</fullName>
    </submittedName>
</protein>
<feature type="compositionally biased region" description="Low complexity" evidence="1">
    <location>
        <begin position="1"/>
        <end position="10"/>
    </location>
</feature>
<name>A0AAW0GZW6_9APHY</name>
<evidence type="ECO:0000313" key="3">
    <source>
        <dbReference type="Proteomes" id="UP001385951"/>
    </source>
</evidence>
<feature type="compositionally biased region" description="Pro residues" evidence="1">
    <location>
        <begin position="11"/>
        <end position="32"/>
    </location>
</feature>
<feature type="compositionally biased region" description="Pro residues" evidence="1">
    <location>
        <begin position="132"/>
        <end position="150"/>
    </location>
</feature>
<sequence>MPYFPRSPSSVAPPPMPSPQLVPTPLPTPPILPRRRSSRSRLHLPANPAEPPIPPRLIGSPLLRITNSPQSQPCYFTAKAQSELWLDGDEFGINRKENAHLQDIAPPPPASPLTPTGNQKRTFTKPTRRSGSPPPTPKLSSPPPPVPPIPASAFASSGSKRSAVCSTSGNASSHLSIPELVLPSAPPASVEYLQRGFPPLAPRFIAQSWCGRRAGFAAHTDLR</sequence>
<feature type="region of interest" description="Disordered" evidence="1">
    <location>
        <begin position="1"/>
        <end position="65"/>
    </location>
</feature>
<dbReference type="Proteomes" id="UP001385951">
    <property type="component" value="Unassembled WGS sequence"/>
</dbReference>